<organism evidence="1 2">
    <name type="scientific">Mycoplasma suis (strain Illinois)</name>
    <dbReference type="NCBI Taxonomy" id="768700"/>
    <lineage>
        <taxon>Bacteria</taxon>
        <taxon>Bacillati</taxon>
        <taxon>Mycoplasmatota</taxon>
        <taxon>Mollicutes</taxon>
        <taxon>Mycoplasmataceae</taxon>
        <taxon>Mycoplasma</taxon>
    </lineage>
</organism>
<dbReference type="EMBL" id="CP002525">
    <property type="protein sequence ID" value="ADX98345.1"/>
    <property type="molecule type" value="Genomic_DNA"/>
</dbReference>
<dbReference type="AlphaFoldDB" id="F0QS75"/>
<name>F0QS75_MYCSL</name>
<dbReference type="Proteomes" id="UP000007484">
    <property type="component" value="Chromosome"/>
</dbReference>
<evidence type="ECO:0000313" key="1">
    <source>
        <dbReference type="EMBL" id="ADX98345.1"/>
    </source>
</evidence>
<keyword evidence="2" id="KW-1185">Reference proteome</keyword>
<dbReference type="HOGENOM" id="CLU_2524016_0_0_14"/>
<protein>
    <submittedName>
        <fullName evidence="1">Uncharacterized protein</fullName>
    </submittedName>
</protein>
<proteinExistence type="predicted"/>
<gene>
    <name evidence="1" type="ordered locus">MSU_0824</name>
</gene>
<accession>F0QS75</accession>
<reference evidence="1 2" key="1">
    <citation type="journal article" date="2011" name="J. Bacteriol.">
        <title>Complete genome sequences of two hemotropic Mycoplasmas, Mycoplasma haemofelis strain Ohio2 and Mycoplasma suis strain Illinois.</title>
        <authorList>
            <person name="Messick J.B."/>
            <person name="Santos A.P."/>
            <person name="Guimaraes A.M."/>
        </authorList>
    </citation>
    <scope>NUCLEOTIDE SEQUENCE [LARGE SCALE GENOMIC DNA]</scope>
    <source>
        <strain evidence="1 2">Illinois</strain>
    </source>
</reference>
<sequence>MITHKFIYDLTSQKNLLELYREEEIDNIAKIISSDNLFRVEFITYCEKLIENIEKIKFNWITEEMHDQISFVKEIYKKINKKLH</sequence>
<evidence type="ECO:0000313" key="2">
    <source>
        <dbReference type="Proteomes" id="UP000007484"/>
    </source>
</evidence>
<dbReference type="KEGG" id="mss:MSU_0824"/>
<dbReference type="RefSeq" id="WP_013609452.1">
    <property type="nucleotide sequence ID" value="NC_015155.1"/>
</dbReference>